<evidence type="ECO:0000313" key="5">
    <source>
        <dbReference type="Proteomes" id="UP000230646"/>
    </source>
</evidence>
<dbReference type="RefSeq" id="WP_406607756.1">
    <property type="nucleotide sequence ID" value="NZ_PFKO01000242.1"/>
</dbReference>
<dbReference type="EMBL" id="PFKO01000242">
    <property type="protein sequence ID" value="PIY32249.1"/>
    <property type="molecule type" value="Genomic_DNA"/>
</dbReference>
<dbReference type="PROSITE" id="PS01031">
    <property type="entry name" value="SHSP"/>
    <property type="match status" value="1"/>
</dbReference>
<feature type="region of interest" description="Disordered" evidence="2">
    <location>
        <begin position="84"/>
        <end position="106"/>
    </location>
</feature>
<feature type="compositionally biased region" description="Basic and acidic residues" evidence="2">
    <location>
        <begin position="84"/>
        <end position="96"/>
    </location>
</feature>
<dbReference type="SUPFAM" id="SSF49764">
    <property type="entry name" value="HSP20-like chaperones"/>
    <property type="match status" value="1"/>
</dbReference>
<protein>
    <submittedName>
        <fullName evidence="4">Heat-shock protein Hsp20</fullName>
    </submittedName>
</protein>
<dbReference type="Gene3D" id="2.60.40.790">
    <property type="match status" value="1"/>
</dbReference>
<comment type="similarity">
    <text evidence="1">Belongs to the small heat shock protein (HSP20) family.</text>
</comment>
<dbReference type="InterPro" id="IPR008978">
    <property type="entry name" value="HSP20-like_chaperone"/>
</dbReference>
<dbReference type="AlphaFoldDB" id="A0A2M7PNR2"/>
<dbReference type="InterPro" id="IPR002068">
    <property type="entry name" value="A-crystallin/Hsp20_dom"/>
</dbReference>
<proteinExistence type="inferred from homology"/>
<evidence type="ECO:0000313" key="4">
    <source>
        <dbReference type="EMBL" id="PIY32249.1"/>
    </source>
</evidence>
<organism evidence="4 5">
    <name type="scientific">Candidatus Infernicultor aquiphilus</name>
    <dbReference type="NCBI Taxonomy" id="1805029"/>
    <lineage>
        <taxon>Bacteria</taxon>
        <taxon>Pseudomonadati</taxon>
        <taxon>Atribacterota</taxon>
        <taxon>Candidatus Phoenicimicrobiia</taxon>
        <taxon>Candidatus Pheonicimicrobiales</taxon>
        <taxon>Candidatus Phoenicimicrobiaceae</taxon>
        <taxon>Candidatus Infernicultor</taxon>
    </lineage>
</organism>
<evidence type="ECO:0000256" key="2">
    <source>
        <dbReference type="SAM" id="MobiDB-lite"/>
    </source>
</evidence>
<dbReference type="Proteomes" id="UP000230646">
    <property type="component" value="Unassembled WGS sequence"/>
</dbReference>
<name>A0A2M7PNR2_9BACT</name>
<evidence type="ECO:0000256" key="1">
    <source>
        <dbReference type="PROSITE-ProRule" id="PRU00285"/>
    </source>
</evidence>
<feature type="compositionally biased region" description="Basic and acidic residues" evidence="2">
    <location>
        <begin position="1"/>
        <end position="11"/>
    </location>
</feature>
<feature type="region of interest" description="Disordered" evidence="2">
    <location>
        <begin position="1"/>
        <end position="21"/>
    </location>
</feature>
<accession>A0A2M7PNR2</accession>
<dbReference type="CDD" id="cd06464">
    <property type="entry name" value="ACD_sHsps-like"/>
    <property type="match status" value="1"/>
</dbReference>
<comment type="caution">
    <text evidence="4">The sequence shown here is derived from an EMBL/GenBank/DDBJ whole genome shotgun (WGS) entry which is preliminary data.</text>
</comment>
<reference evidence="4 5" key="1">
    <citation type="submission" date="2017-09" db="EMBL/GenBank/DDBJ databases">
        <title>Depth-based differentiation of microbial function through sediment-hosted aquifers and enrichment of novel symbionts in the deep terrestrial subsurface.</title>
        <authorList>
            <person name="Probst A.J."/>
            <person name="Ladd B."/>
            <person name="Jarett J.K."/>
            <person name="Geller-Mcgrath D.E."/>
            <person name="Sieber C.M."/>
            <person name="Emerson J.B."/>
            <person name="Anantharaman K."/>
            <person name="Thomas B.C."/>
            <person name="Malmstrom R."/>
            <person name="Stieglmeier M."/>
            <person name="Klingl A."/>
            <person name="Woyke T."/>
            <person name="Ryan C.M."/>
            <person name="Banfield J.F."/>
        </authorList>
    </citation>
    <scope>NUCLEOTIDE SEQUENCE [LARGE SCALE GENOMIC DNA]</scope>
    <source>
        <strain evidence="4">CG_4_10_14_3_um_filter_34_13</strain>
    </source>
</reference>
<evidence type="ECO:0000259" key="3">
    <source>
        <dbReference type="PROSITE" id="PS01031"/>
    </source>
</evidence>
<feature type="domain" description="SHSP" evidence="3">
    <location>
        <begin position="91"/>
        <end position="182"/>
    </location>
</feature>
<gene>
    <name evidence="4" type="ORF">COZ07_06345</name>
</gene>
<sequence length="182" mass="20860">MAEEDKKKENGKEEEEGIAGGILKGIGKMIPGLGGLFKGLEKSPAFKERLKRIDEEVERKLKEAPLKKTEEGKFRIKGRFEARHLAPDKPSMRKEVSPPMPQERPADIFDEKDYIKVIAEIPGVEEEDIKINLEKDSLTISVNVPDHKYHQEVKLPCEPKGKLEKFYRNGILEVRIQKTEDR</sequence>